<proteinExistence type="predicted"/>
<dbReference type="EMBL" id="PKSL01000206">
    <property type="protein sequence ID" value="POV99202.1"/>
    <property type="molecule type" value="Genomic_DNA"/>
</dbReference>
<evidence type="ECO:0000313" key="3">
    <source>
        <dbReference type="Proteomes" id="UP000239156"/>
    </source>
</evidence>
<dbReference type="VEuPathDB" id="FungiDB:PSTT_13939"/>
<dbReference type="Proteomes" id="UP000239156">
    <property type="component" value="Unassembled WGS sequence"/>
</dbReference>
<accession>A0A2S4UPE8</accession>
<name>A0A2S4UPE8_9BASI</name>
<sequence>MTYNPQHLIVLVLLLVGFSSASRLTPFITLLSFSWSCSRWNKPHVSKSLVMNVVGEIVLAVESGKFLGVKCKTQTQDNPEIFQVSPD</sequence>
<organism evidence="2 3">
    <name type="scientific">Puccinia striiformis</name>
    <dbReference type="NCBI Taxonomy" id="27350"/>
    <lineage>
        <taxon>Eukaryota</taxon>
        <taxon>Fungi</taxon>
        <taxon>Dikarya</taxon>
        <taxon>Basidiomycota</taxon>
        <taxon>Pucciniomycotina</taxon>
        <taxon>Pucciniomycetes</taxon>
        <taxon>Pucciniales</taxon>
        <taxon>Pucciniaceae</taxon>
        <taxon>Puccinia</taxon>
    </lineage>
</organism>
<keyword evidence="3" id="KW-1185">Reference proteome</keyword>
<reference evidence="2" key="1">
    <citation type="submission" date="2017-12" db="EMBL/GenBank/DDBJ databases">
        <title>Gene loss provides genomic basis for host adaptation in cereal stripe rust fungi.</title>
        <authorList>
            <person name="Xia C."/>
        </authorList>
    </citation>
    <scope>NUCLEOTIDE SEQUENCE [LARGE SCALE GENOMIC DNA]</scope>
    <source>
        <strain evidence="2">93-210</strain>
    </source>
</reference>
<keyword evidence="1" id="KW-0732">Signal</keyword>
<protein>
    <submittedName>
        <fullName evidence="2">Uncharacterized protein</fullName>
    </submittedName>
</protein>
<dbReference type="AlphaFoldDB" id="A0A2S4UPE8"/>
<feature type="signal peptide" evidence="1">
    <location>
        <begin position="1"/>
        <end position="21"/>
    </location>
</feature>
<evidence type="ECO:0000256" key="1">
    <source>
        <dbReference type="SAM" id="SignalP"/>
    </source>
</evidence>
<comment type="caution">
    <text evidence="2">The sequence shown here is derived from an EMBL/GenBank/DDBJ whole genome shotgun (WGS) entry which is preliminary data.</text>
</comment>
<feature type="non-terminal residue" evidence="2">
    <location>
        <position position="87"/>
    </location>
</feature>
<evidence type="ECO:0000313" key="2">
    <source>
        <dbReference type="EMBL" id="POV99202.1"/>
    </source>
</evidence>
<feature type="chain" id="PRO_5015529031" evidence="1">
    <location>
        <begin position="22"/>
        <end position="87"/>
    </location>
</feature>
<gene>
    <name evidence="2" type="ORF">PSTT_13939</name>
</gene>